<dbReference type="Proteomes" id="UP000183376">
    <property type="component" value="Chromosome I"/>
</dbReference>
<dbReference type="CDD" id="cd01297">
    <property type="entry name" value="D-aminoacylase"/>
    <property type="match status" value="1"/>
</dbReference>
<dbReference type="eggNOG" id="COG3653">
    <property type="taxonomic scope" value="Bacteria"/>
</dbReference>
<dbReference type="PANTHER" id="PTHR11647">
    <property type="entry name" value="HYDRANTOINASE/DIHYDROPYRIMIDINASE FAMILY MEMBER"/>
    <property type="match status" value="1"/>
</dbReference>
<dbReference type="InterPro" id="IPR023100">
    <property type="entry name" value="D-aminoacylase_insert_dom_sf"/>
</dbReference>
<dbReference type="Pfam" id="PF07969">
    <property type="entry name" value="Amidohydro_3"/>
    <property type="match status" value="1"/>
</dbReference>
<dbReference type="InterPro" id="IPR013108">
    <property type="entry name" value="Amidohydro_3"/>
</dbReference>
<dbReference type="GO" id="GO:0016812">
    <property type="term" value="F:hydrolase activity, acting on carbon-nitrogen (but not peptide) bonds, in cyclic amides"/>
    <property type="evidence" value="ECO:0007669"/>
    <property type="project" value="TreeGrafter"/>
</dbReference>
<proteinExistence type="predicted"/>
<dbReference type="InterPro" id="IPR011059">
    <property type="entry name" value="Metal-dep_hydrolase_composite"/>
</dbReference>
<reference evidence="2 3" key="1">
    <citation type="submission" date="2016-10" db="EMBL/GenBank/DDBJ databases">
        <authorList>
            <person name="de Groot N.N."/>
        </authorList>
    </citation>
    <scope>NUCLEOTIDE SEQUENCE [LARGE SCALE GENOMIC DNA]</scope>
    <source>
        <strain evidence="2 3">DSM 44149</strain>
    </source>
</reference>
<evidence type="ECO:0000313" key="2">
    <source>
        <dbReference type="EMBL" id="SDM14964.1"/>
    </source>
</evidence>
<keyword evidence="3" id="KW-1185">Reference proteome</keyword>
<dbReference type="SUPFAM" id="SSF51556">
    <property type="entry name" value="Metallo-dependent hydrolases"/>
    <property type="match status" value="1"/>
</dbReference>
<dbReference type="SUPFAM" id="SSF51338">
    <property type="entry name" value="Composite domain of metallo-dependent hydrolases"/>
    <property type="match status" value="1"/>
</dbReference>
<dbReference type="Gene3D" id="3.20.20.140">
    <property type="entry name" value="Metal-dependent hydrolases"/>
    <property type="match status" value="2"/>
</dbReference>
<gene>
    <name evidence="2" type="ORF">SAMN04489726_0025</name>
</gene>
<dbReference type="PANTHER" id="PTHR11647:SF1">
    <property type="entry name" value="COLLAPSIN RESPONSE MEDIATOR PROTEIN"/>
    <property type="match status" value="1"/>
</dbReference>
<dbReference type="GO" id="GO:0005829">
    <property type="term" value="C:cytosol"/>
    <property type="evidence" value="ECO:0007669"/>
    <property type="project" value="TreeGrafter"/>
</dbReference>
<sequence>MLVVRGAQVADGTGADLFRADVAVSEGRIAEIARHERLTGTRVIDADGLVLAPGFIDMHSHSDLQVLAEPSHEAKVCQGVTLEVLGQDGLSYAPADDAVLAQLRRQLAGWNDNPAGFDWNWRSVAEYLDRLDQGIAVNAAYLVPQGTVRMMCVGWDDRPPTPSEMDAMKELVARSLREGAVGMSSGLTYTPGMYADTAELVELCRVVAEHGGYYSPHHRSYGAGAVEAYAEMVDVSRGSGCPLHLAHATMNFPVNKGRAGELLSIVDEAIAEGCDISLDTYPYLPGATYLSALLPSWVSEGGQDAALARLSDVDTRERIRVELEETGSDGCHGVPVDWTTIEINGTRREENAHLVGHSVAESARAAGCAPSELYFDTLISERMGTSCLMHVGHEENVRAIMRHPAHTVGSDGLLVGERPHPRAWGTFPRYLARYVRELGVLSLAECVAHMTGNAARRLRLPDRGLVREGYRADLVLFDPGKVADTATFDRPRSRPAGIPYVFVNGVAVVDDGTRTSALPGRAVRNSHTSGVVA</sequence>
<organism evidence="2 3">
    <name type="scientific">Allokutzneria albata</name>
    <name type="common">Kibdelosporangium albatum</name>
    <dbReference type="NCBI Taxonomy" id="211114"/>
    <lineage>
        <taxon>Bacteria</taxon>
        <taxon>Bacillati</taxon>
        <taxon>Actinomycetota</taxon>
        <taxon>Actinomycetes</taxon>
        <taxon>Pseudonocardiales</taxon>
        <taxon>Pseudonocardiaceae</taxon>
        <taxon>Allokutzneria</taxon>
    </lineage>
</organism>
<name>A0A1G9QVE4_ALLAB</name>
<dbReference type="AlphaFoldDB" id="A0A1G9QVE4"/>
<evidence type="ECO:0000313" key="3">
    <source>
        <dbReference type="Proteomes" id="UP000183376"/>
    </source>
</evidence>
<dbReference type="STRING" id="211114.SAMN04489726_0025"/>
<dbReference type="InterPro" id="IPR032466">
    <property type="entry name" value="Metal_Hydrolase"/>
</dbReference>
<evidence type="ECO:0000259" key="1">
    <source>
        <dbReference type="Pfam" id="PF07969"/>
    </source>
</evidence>
<accession>A0A1G9QVE4</accession>
<dbReference type="InterPro" id="IPR050378">
    <property type="entry name" value="Metallo-dep_Hydrolases_sf"/>
</dbReference>
<dbReference type="RefSeq" id="WP_407638788.1">
    <property type="nucleotide sequence ID" value="NZ_JOEF01000022.1"/>
</dbReference>
<dbReference type="Gene3D" id="2.30.40.10">
    <property type="entry name" value="Urease, subunit C, domain 1"/>
    <property type="match status" value="1"/>
</dbReference>
<dbReference type="EMBL" id="LT629701">
    <property type="protein sequence ID" value="SDM14964.1"/>
    <property type="molecule type" value="Genomic_DNA"/>
</dbReference>
<feature type="domain" description="Amidohydrolase 3" evidence="1">
    <location>
        <begin position="42"/>
        <end position="509"/>
    </location>
</feature>
<protein>
    <submittedName>
        <fullName evidence="2">N-acyl-D-amino-acid deacylase</fullName>
    </submittedName>
</protein>
<dbReference type="GO" id="GO:0016811">
    <property type="term" value="F:hydrolase activity, acting on carbon-nitrogen (but not peptide) bonds, in linear amides"/>
    <property type="evidence" value="ECO:0007669"/>
    <property type="project" value="InterPro"/>
</dbReference>
<dbReference type="Gene3D" id="3.30.1490.130">
    <property type="entry name" value="D-aminoacylase. Domain 3"/>
    <property type="match status" value="1"/>
</dbReference>